<organism evidence="2 3">
    <name type="scientific">Vasconcelosia minhoensis LEGE 07310</name>
    <dbReference type="NCBI Taxonomy" id="915328"/>
    <lineage>
        <taxon>Bacteria</taxon>
        <taxon>Bacillati</taxon>
        <taxon>Cyanobacteriota</taxon>
        <taxon>Cyanophyceae</taxon>
        <taxon>Nodosilineales</taxon>
        <taxon>Cymatolegaceae</taxon>
        <taxon>Vasconcelosia</taxon>
        <taxon>Vasconcelosia minhoensis</taxon>
    </lineage>
</organism>
<keyword evidence="3" id="KW-1185">Reference proteome</keyword>
<dbReference type="InterPro" id="IPR036188">
    <property type="entry name" value="FAD/NAD-bd_sf"/>
</dbReference>
<dbReference type="Proteomes" id="UP000636505">
    <property type="component" value="Unassembled WGS sequence"/>
</dbReference>
<dbReference type="InterPro" id="IPR050464">
    <property type="entry name" value="Zeta_carotene_desat/Oxidored"/>
</dbReference>
<feature type="domain" description="Amine oxidase" evidence="1">
    <location>
        <begin position="12"/>
        <end position="275"/>
    </location>
</feature>
<evidence type="ECO:0000313" key="3">
    <source>
        <dbReference type="Proteomes" id="UP000636505"/>
    </source>
</evidence>
<dbReference type="Pfam" id="PF01593">
    <property type="entry name" value="Amino_oxidase"/>
    <property type="match status" value="1"/>
</dbReference>
<proteinExistence type="predicted"/>
<dbReference type="EMBL" id="JADEXG010000015">
    <property type="protein sequence ID" value="MBE9077348.1"/>
    <property type="molecule type" value="Genomic_DNA"/>
</dbReference>
<evidence type="ECO:0000313" key="2">
    <source>
        <dbReference type="EMBL" id="MBE9077348.1"/>
    </source>
</evidence>
<name>A0A8J7DC68_9CYAN</name>
<dbReference type="InterPro" id="IPR002937">
    <property type="entry name" value="Amino_oxidase"/>
</dbReference>
<dbReference type="GO" id="GO:0016491">
    <property type="term" value="F:oxidoreductase activity"/>
    <property type="evidence" value="ECO:0007669"/>
    <property type="project" value="InterPro"/>
</dbReference>
<dbReference type="PANTHER" id="PTHR42923:SF17">
    <property type="entry name" value="AMINE OXIDASE DOMAIN-CONTAINING PROTEIN"/>
    <property type="match status" value="1"/>
</dbReference>
<accession>A0A8J7DC68</accession>
<dbReference type="SUPFAM" id="SSF51905">
    <property type="entry name" value="FAD/NAD(P)-binding domain"/>
    <property type="match status" value="1"/>
</dbReference>
<dbReference type="Gene3D" id="3.50.50.60">
    <property type="entry name" value="FAD/NAD(P)-binding domain"/>
    <property type="match status" value="1"/>
</dbReference>
<dbReference type="AlphaFoldDB" id="A0A8J7DC68"/>
<comment type="caution">
    <text evidence="2">The sequence shown here is derived from an EMBL/GenBank/DDBJ whole genome shotgun (WGS) entry which is preliminary data.</text>
</comment>
<gene>
    <name evidence="2" type="ORF">IQ241_08570</name>
</gene>
<reference evidence="2" key="1">
    <citation type="submission" date="2020-10" db="EMBL/GenBank/DDBJ databases">
        <authorList>
            <person name="Castelo-Branco R."/>
            <person name="Eusebio N."/>
            <person name="Adriana R."/>
            <person name="Vieira A."/>
            <person name="Brugerolle De Fraissinette N."/>
            <person name="Rezende De Castro R."/>
            <person name="Schneider M.P."/>
            <person name="Vasconcelos V."/>
            <person name="Leao P.N."/>
        </authorList>
    </citation>
    <scope>NUCLEOTIDE SEQUENCE</scope>
    <source>
        <strain evidence="2">LEGE 07310</strain>
    </source>
</reference>
<dbReference type="PANTHER" id="PTHR42923">
    <property type="entry name" value="PROTOPORPHYRINOGEN OXIDASE"/>
    <property type="match status" value="1"/>
</dbReference>
<evidence type="ECO:0000259" key="1">
    <source>
        <dbReference type="Pfam" id="PF01593"/>
    </source>
</evidence>
<protein>
    <submittedName>
        <fullName evidence="2">FAD-dependent oxidoreductase</fullName>
    </submittedName>
</protein>
<sequence length="424" mass="48148">MERLAIIGSGISGTPAAYYLQDRYEIDIFEKSDRVGGHAHTLDVAEGDRLLSFDTAFVVCNRPNYPNLFKFFEDIGVSTQRHLGGFNFYNLNSGLQFNSEDFGLDPAAVEARYDADFVEIYHEANRFFTQSRKDFWAGKTRVPLQDYLDQNGYSQSFRDNFVVLMGSAVWSIPAESLMEFPASTFISFFMTHDKGGLGGRSVEWETVKGGSSRYVERVKSLLKRPIRTQEAVLSVRRDRDGVLVKTDKGEARYDKAMIATHADQALALVAEPTELEQSVLGRFQYHRTDVTVHTDPVILNVDKSKWQSWNYGQVEKAGKVHTFVTYYANKVHNFEAEKDYFVSLDTPPLDLDPQQVIKVIRYRHPAYDMGTLEAQKQIHQLNETGPIYFSGTYFHVKNRGIDSYGFHESGISSALAIVNQLSKN</sequence>
<dbReference type="RefSeq" id="WP_193906013.1">
    <property type="nucleotide sequence ID" value="NZ_JADEXG010000015.1"/>
</dbReference>